<evidence type="ECO:0000256" key="6">
    <source>
        <dbReference type="ARBA" id="ARBA00022989"/>
    </source>
</evidence>
<dbReference type="PANTHER" id="PTHR33908:SF3">
    <property type="entry name" value="UNDECAPRENYL PHOSPHATE-ALPHA-4-AMINO-4-DEOXY-L-ARABINOSE ARABINOSYL TRANSFERASE"/>
    <property type="match status" value="1"/>
</dbReference>
<dbReference type="GO" id="GO:0009103">
    <property type="term" value="P:lipopolysaccharide biosynthetic process"/>
    <property type="evidence" value="ECO:0007669"/>
    <property type="project" value="UniProtKB-ARBA"/>
</dbReference>
<dbReference type="InterPro" id="IPR050297">
    <property type="entry name" value="LipidA_mod_glycosyltrf_83"/>
</dbReference>
<feature type="transmembrane region" description="Helical" evidence="8">
    <location>
        <begin position="272"/>
        <end position="288"/>
    </location>
</feature>
<keyword evidence="2" id="KW-1003">Cell membrane</keyword>
<feature type="transmembrane region" description="Helical" evidence="8">
    <location>
        <begin position="294"/>
        <end position="315"/>
    </location>
</feature>
<keyword evidence="6 8" id="KW-1133">Transmembrane helix</keyword>
<feature type="domain" description="Glycosyltransferase RgtA/B/C/D-like" evidence="9">
    <location>
        <begin position="63"/>
        <end position="223"/>
    </location>
</feature>
<dbReference type="AlphaFoldDB" id="A0A1G8WT39"/>
<proteinExistence type="predicted"/>
<keyword evidence="11" id="KW-1185">Reference proteome</keyword>
<reference evidence="10 11" key="1">
    <citation type="submission" date="2016-10" db="EMBL/GenBank/DDBJ databases">
        <authorList>
            <person name="de Groot N.N."/>
        </authorList>
    </citation>
    <scope>NUCLEOTIDE SEQUENCE [LARGE SCALE GENOMIC DNA]</scope>
    <source>
        <strain evidence="10 11">DSM 25186</strain>
    </source>
</reference>
<dbReference type="PANTHER" id="PTHR33908">
    <property type="entry name" value="MANNOSYLTRANSFERASE YKCB-RELATED"/>
    <property type="match status" value="1"/>
</dbReference>
<organism evidence="10 11">
    <name type="scientific">Catalinimonas alkaloidigena</name>
    <dbReference type="NCBI Taxonomy" id="1075417"/>
    <lineage>
        <taxon>Bacteria</taxon>
        <taxon>Pseudomonadati</taxon>
        <taxon>Bacteroidota</taxon>
        <taxon>Cytophagia</taxon>
        <taxon>Cytophagales</taxon>
        <taxon>Catalimonadaceae</taxon>
        <taxon>Catalinimonas</taxon>
    </lineage>
</organism>
<sequence length="499" mass="57361">MTLSSQRSIHFFLLPPFLILAYFALFWRLGHPALYIWDESLRAVSAMDMVEGGSWLVNQHTTKPPLMKWIQAVCLQLFGFSEVALRLPSALSGLGTALLLIWFCSREIRQPLIGYLSALVLLSAYGYVGPHATRTADTDAPLTLFLTISCFAYYRLLEHDRRRTLYLLLCAGAILIASLIKGIAGLFFLPGLFLYALFRGKLGVLFKFWQLYAAIGVFVFAIVTYYVVREWNNPGYFAHVWQYELGGRFGGVVQGHKGGPYYYLTNLITERFTPWIFVLPFILPFLFLHPTRPYHPLVVLSLCCALSLLLVLSVASTKIAWYDVPTYPFLALLTSIGIFLMADYFIMLYRLPFRAWHATVVVFLVLFIPSYRWILHKNRFPLGFSYYINWSQLEYGPFMQHLKETNPSLKEYYILNPLNNTHLYYYVHAYNHAYQYQLTHLSQIAQLPVGATVMTCESSYLPPLAAQYDYVTLESYGHCRLLKLVRPHVADSTQLTLQP</sequence>
<comment type="subcellular location">
    <subcellularLocation>
        <location evidence="1">Cell membrane</location>
        <topology evidence="1">Multi-pass membrane protein</topology>
    </subcellularLocation>
</comment>
<feature type="transmembrane region" description="Helical" evidence="8">
    <location>
        <begin position="164"/>
        <end position="189"/>
    </location>
</feature>
<keyword evidence="5 8" id="KW-0812">Transmembrane</keyword>
<dbReference type="EMBL" id="FNFO01000001">
    <property type="protein sequence ID" value="SDJ81549.1"/>
    <property type="molecule type" value="Genomic_DNA"/>
</dbReference>
<name>A0A1G8WT39_9BACT</name>
<evidence type="ECO:0000256" key="2">
    <source>
        <dbReference type="ARBA" id="ARBA00022475"/>
    </source>
</evidence>
<keyword evidence="4 10" id="KW-0808">Transferase</keyword>
<feature type="transmembrane region" description="Helical" evidence="8">
    <location>
        <begin position="327"/>
        <end position="349"/>
    </location>
</feature>
<dbReference type="InterPro" id="IPR038731">
    <property type="entry name" value="RgtA/B/C-like"/>
</dbReference>
<evidence type="ECO:0000256" key="1">
    <source>
        <dbReference type="ARBA" id="ARBA00004651"/>
    </source>
</evidence>
<dbReference type="GO" id="GO:0005886">
    <property type="term" value="C:plasma membrane"/>
    <property type="evidence" value="ECO:0007669"/>
    <property type="project" value="UniProtKB-SubCell"/>
</dbReference>
<feature type="transmembrane region" description="Helical" evidence="8">
    <location>
        <begin position="140"/>
        <end position="157"/>
    </location>
</feature>
<gene>
    <name evidence="10" type="ORF">SAMN05421823_101179</name>
</gene>
<keyword evidence="7 8" id="KW-0472">Membrane</keyword>
<keyword evidence="3" id="KW-0328">Glycosyltransferase</keyword>
<evidence type="ECO:0000256" key="7">
    <source>
        <dbReference type="ARBA" id="ARBA00023136"/>
    </source>
</evidence>
<dbReference type="STRING" id="1075417.SAMN05421823_101179"/>
<dbReference type="GO" id="GO:0016763">
    <property type="term" value="F:pentosyltransferase activity"/>
    <property type="evidence" value="ECO:0007669"/>
    <property type="project" value="TreeGrafter"/>
</dbReference>
<dbReference type="Pfam" id="PF13231">
    <property type="entry name" value="PMT_2"/>
    <property type="match status" value="1"/>
</dbReference>
<feature type="transmembrane region" description="Helical" evidence="8">
    <location>
        <begin position="112"/>
        <end position="128"/>
    </location>
</feature>
<evidence type="ECO:0000256" key="4">
    <source>
        <dbReference type="ARBA" id="ARBA00022679"/>
    </source>
</evidence>
<dbReference type="GO" id="GO:0010041">
    <property type="term" value="P:response to iron(III) ion"/>
    <property type="evidence" value="ECO:0007669"/>
    <property type="project" value="TreeGrafter"/>
</dbReference>
<dbReference type="RefSeq" id="WP_176955847.1">
    <property type="nucleotide sequence ID" value="NZ_FNFO01000001.1"/>
</dbReference>
<evidence type="ECO:0000313" key="10">
    <source>
        <dbReference type="EMBL" id="SDJ81549.1"/>
    </source>
</evidence>
<evidence type="ECO:0000256" key="5">
    <source>
        <dbReference type="ARBA" id="ARBA00022692"/>
    </source>
</evidence>
<dbReference type="Proteomes" id="UP000198510">
    <property type="component" value="Unassembled WGS sequence"/>
</dbReference>
<accession>A0A1G8WT39</accession>
<feature type="transmembrane region" description="Helical" evidence="8">
    <location>
        <begin position="12"/>
        <end position="30"/>
    </location>
</feature>
<evidence type="ECO:0000256" key="8">
    <source>
        <dbReference type="SAM" id="Phobius"/>
    </source>
</evidence>
<evidence type="ECO:0000259" key="9">
    <source>
        <dbReference type="Pfam" id="PF13231"/>
    </source>
</evidence>
<feature type="transmembrane region" description="Helical" evidence="8">
    <location>
        <begin position="85"/>
        <end position="105"/>
    </location>
</feature>
<feature type="transmembrane region" description="Helical" evidence="8">
    <location>
        <begin position="209"/>
        <end position="228"/>
    </location>
</feature>
<evidence type="ECO:0000313" key="11">
    <source>
        <dbReference type="Proteomes" id="UP000198510"/>
    </source>
</evidence>
<feature type="transmembrane region" description="Helical" evidence="8">
    <location>
        <begin position="355"/>
        <end position="375"/>
    </location>
</feature>
<evidence type="ECO:0000256" key="3">
    <source>
        <dbReference type="ARBA" id="ARBA00022676"/>
    </source>
</evidence>
<protein>
    <submittedName>
        <fullName evidence="10">4-amino-4-deoxy-L-arabinose transferase</fullName>
    </submittedName>
</protein>